<gene>
    <name evidence="6" type="ORF">UV59_C0028G0005</name>
</gene>
<evidence type="ECO:0000259" key="5">
    <source>
        <dbReference type="SMART" id="SM00997"/>
    </source>
</evidence>
<dbReference type="AlphaFoldDB" id="A0A0G1CEN6"/>
<evidence type="ECO:0000313" key="6">
    <source>
        <dbReference type="EMBL" id="KKS84022.1"/>
    </source>
</evidence>
<sequence length="239" mass="26109">MPRNHDVKDLSLAKQGKLKIEWAGRNMPVLKLLEKRFAKEKPLKGIRLGACLHVTSETANLMLTLKAGGADLALCASNPLSTQDDVTASLVKDFTVPTFAIKGENKKTYYEHLNAVLDTNPEITMDDGADLVSLLHKERPQQLSQVIGSSEETTTGVIRLKAMEQDKALKIPVFAVNDSATKHFFDNRYGTGQSTLDGILRATNVLLAGKTFVVCGYGWCGRGLASRARHGSARRCNRG</sequence>
<keyword evidence="4" id="KW-0520">NAD</keyword>
<dbReference type="Pfam" id="PF00670">
    <property type="entry name" value="AdoHcyase_NAD"/>
    <property type="match status" value="1"/>
</dbReference>
<dbReference type="Proteomes" id="UP000034543">
    <property type="component" value="Unassembled WGS sequence"/>
</dbReference>
<dbReference type="SMART" id="SM00997">
    <property type="entry name" value="AdoHcyase_NAD"/>
    <property type="match status" value="1"/>
</dbReference>
<dbReference type="InterPro" id="IPR000043">
    <property type="entry name" value="Adenosylhomocysteinase-like"/>
</dbReference>
<dbReference type="NCBIfam" id="NF004005">
    <property type="entry name" value="PRK05476.2-3"/>
    <property type="match status" value="1"/>
</dbReference>
<dbReference type="GO" id="GO:0004013">
    <property type="term" value="F:adenosylhomocysteinase activity"/>
    <property type="evidence" value="ECO:0007669"/>
    <property type="project" value="TreeGrafter"/>
</dbReference>
<dbReference type="PANTHER" id="PTHR23420">
    <property type="entry name" value="ADENOSYLHOMOCYSTEINASE"/>
    <property type="match status" value="1"/>
</dbReference>
<comment type="cofactor">
    <cofactor evidence="1">
        <name>NAD(+)</name>
        <dbReference type="ChEBI" id="CHEBI:57540"/>
    </cofactor>
</comment>
<feature type="domain" description="S-adenosyl-L-homocysteine hydrolase NAD binding" evidence="5">
    <location>
        <begin position="187"/>
        <end position="239"/>
    </location>
</feature>
<dbReference type="InterPro" id="IPR036291">
    <property type="entry name" value="NAD(P)-bd_dom_sf"/>
</dbReference>
<evidence type="ECO:0000256" key="2">
    <source>
        <dbReference type="ARBA" id="ARBA00007122"/>
    </source>
</evidence>
<name>A0A0G1CEN6_9BACT</name>
<dbReference type="Gene3D" id="3.40.50.720">
    <property type="entry name" value="NAD(P)-binding Rossmann-like Domain"/>
    <property type="match status" value="1"/>
</dbReference>
<dbReference type="InterPro" id="IPR042172">
    <property type="entry name" value="Adenosylhomocyst_ase-like_sf"/>
</dbReference>
<dbReference type="PROSITE" id="PS00738">
    <property type="entry name" value="ADOHCYASE_1"/>
    <property type="match status" value="1"/>
</dbReference>
<reference evidence="6 7" key="1">
    <citation type="journal article" date="2015" name="Nature">
        <title>rRNA introns, odd ribosomes, and small enigmatic genomes across a large radiation of phyla.</title>
        <authorList>
            <person name="Brown C.T."/>
            <person name="Hug L.A."/>
            <person name="Thomas B.C."/>
            <person name="Sharon I."/>
            <person name="Castelle C.J."/>
            <person name="Singh A."/>
            <person name="Wilkins M.J."/>
            <person name="Williams K.H."/>
            <person name="Banfield J.F."/>
        </authorList>
    </citation>
    <scope>NUCLEOTIDE SEQUENCE [LARGE SCALE GENOMIC DNA]</scope>
</reference>
<dbReference type="PROSITE" id="PS00739">
    <property type="entry name" value="ADOHCYASE_2"/>
    <property type="match status" value="1"/>
</dbReference>
<organism evidence="6 7">
    <name type="scientific">Candidatus Gottesmanbacteria bacterium GW2011_GWA1_43_11</name>
    <dbReference type="NCBI Taxonomy" id="1618436"/>
    <lineage>
        <taxon>Bacteria</taxon>
        <taxon>Candidatus Gottesmaniibacteriota</taxon>
    </lineage>
</organism>
<dbReference type="Gene3D" id="3.40.50.1480">
    <property type="entry name" value="Adenosylhomocysteinase-like"/>
    <property type="match status" value="2"/>
</dbReference>
<proteinExistence type="inferred from homology"/>
<dbReference type="SUPFAM" id="SSF52283">
    <property type="entry name" value="Formate/glycerate dehydrogenase catalytic domain-like"/>
    <property type="match status" value="1"/>
</dbReference>
<protein>
    <submittedName>
        <fullName evidence="6">Adenosylhomocysteinase</fullName>
    </submittedName>
</protein>
<evidence type="ECO:0000256" key="4">
    <source>
        <dbReference type="ARBA" id="ARBA00023027"/>
    </source>
</evidence>
<evidence type="ECO:0000256" key="3">
    <source>
        <dbReference type="ARBA" id="ARBA00022563"/>
    </source>
</evidence>
<dbReference type="GO" id="GO:0005829">
    <property type="term" value="C:cytosol"/>
    <property type="evidence" value="ECO:0007669"/>
    <property type="project" value="TreeGrafter"/>
</dbReference>
<dbReference type="PATRIC" id="fig|1618436.3.peg.1205"/>
<comment type="similarity">
    <text evidence="2">Belongs to the adenosylhomocysteinase family.</text>
</comment>
<dbReference type="GO" id="GO:0006730">
    <property type="term" value="P:one-carbon metabolic process"/>
    <property type="evidence" value="ECO:0007669"/>
    <property type="project" value="UniProtKB-KW"/>
</dbReference>
<dbReference type="InterPro" id="IPR020082">
    <property type="entry name" value="S-Ado-L-homoCys_hydrolase_CS"/>
</dbReference>
<dbReference type="SMART" id="SM00996">
    <property type="entry name" value="AdoHcyase"/>
    <property type="match status" value="1"/>
</dbReference>
<dbReference type="GO" id="GO:0033353">
    <property type="term" value="P:S-adenosylmethionine cycle"/>
    <property type="evidence" value="ECO:0007669"/>
    <property type="project" value="TreeGrafter"/>
</dbReference>
<accession>A0A0G1CEN6</accession>
<dbReference type="STRING" id="1618436.UV59_C0028G0005"/>
<dbReference type="InterPro" id="IPR015878">
    <property type="entry name" value="Ado_hCys_hydrolase_NAD-bd"/>
</dbReference>
<evidence type="ECO:0000256" key="1">
    <source>
        <dbReference type="ARBA" id="ARBA00001911"/>
    </source>
</evidence>
<comment type="caution">
    <text evidence="6">The sequence shown here is derived from an EMBL/GenBank/DDBJ whole genome shotgun (WGS) entry which is preliminary data.</text>
</comment>
<dbReference type="Pfam" id="PF05221">
    <property type="entry name" value="AdoHcyase"/>
    <property type="match status" value="2"/>
</dbReference>
<keyword evidence="3" id="KW-0554">One-carbon metabolism</keyword>
<dbReference type="SUPFAM" id="SSF51735">
    <property type="entry name" value="NAD(P)-binding Rossmann-fold domains"/>
    <property type="match status" value="1"/>
</dbReference>
<evidence type="ECO:0000313" key="7">
    <source>
        <dbReference type="Proteomes" id="UP000034543"/>
    </source>
</evidence>
<dbReference type="EMBL" id="LCFB01000028">
    <property type="protein sequence ID" value="KKS84022.1"/>
    <property type="molecule type" value="Genomic_DNA"/>
</dbReference>
<dbReference type="PANTHER" id="PTHR23420:SF0">
    <property type="entry name" value="ADENOSYLHOMOCYSTEINASE"/>
    <property type="match status" value="1"/>
</dbReference>